<dbReference type="RefSeq" id="WP_277090826.1">
    <property type="nucleotide sequence ID" value="NZ_DAMBEH010000020.1"/>
</dbReference>
<dbReference type="GO" id="GO:0022904">
    <property type="term" value="P:respiratory electron transport chain"/>
    <property type="evidence" value="ECO:0007669"/>
    <property type="project" value="InterPro"/>
</dbReference>
<evidence type="ECO:0000256" key="8">
    <source>
        <dbReference type="ARBA" id="ARBA00022982"/>
    </source>
</evidence>
<keyword evidence="9 13" id="KW-1133">Transmembrane helix</keyword>
<keyword evidence="10" id="KW-0408">Iron</keyword>
<sequence>MQSNSQYYTKTAQVIHWIMAIIFITAWLIGFYSGNFLSYENDGSFKGDVITLHKNIATTIIFLVVIRIFWRYTHPVPALPNSMSPMMKTMAHLGHLVLYLLLLALPITGCLFSWSAGHPAPVLYLFNIPQLIGENPQIMSIVKPMHIYLSWFAGFVVAGHILMALKHHFIDKDNVLRSMLRQK</sequence>
<keyword evidence="5" id="KW-0349">Heme</keyword>
<evidence type="ECO:0000256" key="6">
    <source>
        <dbReference type="ARBA" id="ARBA00022692"/>
    </source>
</evidence>
<comment type="cofactor">
    <cofactor evidence="1">
        <name>heme b</name>
        <dbReference type="ChEBI" id="CHEBI:60344"/>
    </cofactor>
</comment>
<proteinExistence type="inferred from homology"/>
<evidence type="ECO:0000256" key="10">
    <source>
        <dbReference type="ARBA" id="ARBA00023004"/>
    </source>
</evidence>
<evidence type="ECO:0000256" key="11">
    <source>
        <dbReference type="ARBA" id="ARBA00023136"/>
    </source>
</evidence>
<feature type="transmembrane region" description="Helical" evidence="13">
    <location>
        <begin position="145"/>
        <end position="165"/>
    </location>
</feature>
<dbReference type="EMBL" id="JAVIDA010000031">
    <property type="protein sequence ID" value="MDQ9072989.1"/>
    <property type="molecule type" value="Genomic_DNA"/>
</dbReference>
<keyword evidence="4" id="KW-1003">Cell membrane</keyword>
<evidence type="ECO:0000256" key="12">
    <source>
        <dbReference type="ARBA" id="ARBA00037975"/>
    </source>
</evidence>
<comment type="subcellular location">
    <subcellularLocation>
        <location evidence="2">Cell membrane</location>
        <topology evidence="2">Multi-pass membrane protein</topology>
    </subcellularLocation>
</comment>
<evidence type="ECO:0000313" key="15">
    <source>
        <dbReference type="EMBL" id="MDQ9072989.1"/>
    </source>
</evidence>
<dbReference type="Pfam" id="PF01292">
    <property type="entry name" value="Ni_hydr_CYTB"/>
    <property type="match status" value="1"/>
</dbReference>
<reference evidence="15" key="1">
    <citation type="submission" date="2023-08" db="EMBL/GenBank/DDBJ databases">
        <title>Emergence of clinically-relevant ST2 carbapenem-resistant Acinetobacter baumannii strains in hospital sewages in Zhejiang, East of China.</title>
        <authorList>
            <person name="Kaichao C."/>
            <person name="Zhang R."/>
        </authorList>
    </citation>
    <scope>NUCLEOTIDE SEQUENCE</scope>
    <source>
        <strain evidence="15">M-SY-60</strain>
    </source>
</reference>
<dbReference type="SUPFAM" id="SSF81342">
    <property type="entry name" value="Transmembrane di-heme cytochromes"/>
    <property type="match status" value="1"/>
</dbReference>
<evidence type="ECO:0000259" key="14">
    <source>
        <dbReference type="Pfam" id="PF01292"/>
    </source>
</evidence>
<dbReference type="InterPro" id="IPR052168">
    <property type="entry name" value="Cytochrome_b561_oxidase"/>
</dbReference>
<dbReference type="InterPro" id="IPR011577">
    <property type="entry name" value="Cyt_b561_bac/Ni-Hgenase"/>
</dbReference>
<keyword evidence="3" id="KW-0813">Transport</keyword>
<accession>A0AAW8JKF2</accession>
<evidence type="ECO:0000256" key="7">
    <source>
        <dbReference type="ARBA" id="ARBA00022723"/>
    </source>
</evidence>
<organism evidence="15 16">
    <name type="scientific">Acinetobacter gerneri</name>
    <dbReference type="NCBI Taxonomy" id="202952"/>
    <lineage>
        <taxon>Bacteria</taxon>
        <taxon>Pseudomonadati</taxon>
        <taxon>Pseudomonadota</taxon>
        <taxon>Gammaproteobacteria</taxon>
        <taxon>Moraxellales</taxon>
        <taxon>Moraxellaceae</taxon>
        <taxon>Acinetobacter</taxon>
    </lineage>
</organism>
<evidence type="ECO:0000256" key="4">
    <source>
        <dbReference type="ARBA" id="ARBA00022475"/>
    </source>
</evidence>
<evidence type="ECO:0000313" key="16">
    <source>
        <dbReference type="Proteomes" id="UP001243195"/>
    </source>
</evidence>
<dbReference type="PANTHER" id="PTHR30529">
    <property type="entry name" value="CYTOCHROME B561"/>
    <property type="match status" value="1"/>
</dbReference>
<feature type="domain" description="Cytochrome b561 bacterial/Ni-hydrogenase" evidence="14">
    <location>
        <begin position="8"/>
        <end position="181"/>
    </location>
</feature>
<evidence type="ECO:0000256" key="9">
    <source>
        <dbReference type="ARBA" id="ARBA00022989"/>
    </source>
</evidence>
<feature type="transmembrane region" description="Helical" evidence="13">
    <location>
        <begin position="91"/>
        <end position="114"/>
    </location>
</feature>
<dbReference type="PANTHER" id="PTHR30529:SF1">
    <property type="entry name" value="CYTOCHROME B561 HOMOLOG 2"/>
    <property type="match status" value="1"/>
</dbReference>
<evidence type="ECO:0000256" key="13">
    <source>
        <dbReference type="SAM" id="Phobius"/>
    </source>
</evidence>
<keyword evidence="11 13" id="KW-0472">Membrane</keyword>
<gene>
    <name evidence="15" type="ORF">RFH51_16160</name>
</gene>
<dbReference type="GO" id="GO:0005886">
    <property type="term" value="C:plasma membrane"/>
    <property type="evidence" value="ECO:0007669"/>
    <property type="project" value="UniProtKB-SubCell"/>
</dbReference>
<dbReference type="Proteomes" id="UP001243195">
    <property type="component" value="Unassembled WGS sequence"/>
</dbReference>
<protein>
    <submittedName>
        <fullName evidence="15">Cytochrome b</fullName>
    </submittedName>
</protein>
<evidence type="ECO:0000256" key="1">
    <source>
        <dbReference type="ARBA" id="ARBA00001970"/>
    </source>
</evidence>
<dbReference type="GO" id="GO:0009055">
    <property type="term" value="F:electron transfer activity"/>
    <property type="evidence" value="ECO:0007669"/>
    <property type="project" value="InterPro"/>
</dbReference>
<evidence type="ECO:0000256" key="3">
    <source>
        <dbReference type="ARBA" id="ARBA00022448"/>
    </source>
</evidence>
<evidence type="ECO:0000256" key="2">
    <source>
        <dbReference type="ARBA" id="ARBA00004651"/>
    </source>
</evidence>
<dbReference type="GO" id="GO:0020037">
    <property type="term" value="F:heme binding"/>
    <property type="evidence" value="ECO:0007669"/>
    <property type="project" value="TreeGrafter"/>
</dbReference>
<comment type="caution">
    <text evidence="15">The sequence shown here is derived from an EMBL/GenBank/DDBJ whole genome shotgun (WGS) entry which is preliminary data.</text>
</comment>
<feature type="transmembrane region" description="Helical" evidence="13">
    <location>
        <begin position="12"/>
        <end position="32"/>
    </location>
</feature>
<dbReference type="InterPro" id="IPR016174">
    <property type="entry name" value="Di-haem_cyt_TM"/>
</dbReference>
<evidence type="ECO:0000256" key="5">
    <source>
        <dbReference type="ARBA" id="ARBA00022617"/>
    </source>
</evidence>
<keyword evidence="6 13" id="KW-0812">Transmembrane</keyword>
<name>A0AAW8JKF2_9GAMM</name>
<dbReference type="Gene3D" id="1.20.950.20">
    <property type="entry name" value="Transmembrane di-heme cytochromes, Chain C"/>
    <property type="match status" value="1"/>
</dbReference>
<feature type="transmembrane region" description="Helical" evidence="13">
    <location>
        <begin position="52"/>
        <end position="70"/>
    </location>
</feature>
<keyword evidence="7" id="KW-0479">Metal-binding</keyword>
<comment type="similarity">
    <text evidence="12">Belongs to the cytochrome b561 family.</text>
</comment>
<dbReference type="GO" id="GO:0046872">
    <property type="term" value="F:metal ion binding"/>
    <property type="evidence" value="ECO:0007669"/>
    <property type="project" value="UniProtKB-KW"/>
</dbReference>
<keyword evidence="8" id="KW-0249">Electron transport</keyword>
<dbReference type="AlphaFoldDB" id="A0AAW8JKF2"/>